<dbReference type="PANTHER" id="PTHR43531">
    <property type="entry name" value="PROTEIN ICFG"/>
    <property type="match status" value="1"/>
</dbReference>
<keyword evidence="6" id="KW-0812">Transmembrane</keyword>
<comment type="caution">
    <text evidence="8">The sequence shown here is derived from an EMBL/GenBank/DDBJ whole genome shotgun (WGS) entry which is preliminary data.</text>
</comment>
<dbReference type="EMBL" id="VZPB01000009">
    <property type="protein sequence ID" value="KAB0584000.1"/>
    <property type="molecule type" value="Genomic_DNA"/>
</dbReference>
<dbReference type="InterPro" id="IPR004089">
    <property type="entry name" value="MCPsignal_dom"/>
</dbReference>
<organism evidence="8 9">
    <name type="scientific">Ideonella dechloratans</name>
    <dbReference type="NCBI Taxonomy" id="36863"/>
    <lineage>
        <taxon>Bacteria</taxon>
        <taxon>Pseudomonadati</taxon>
        <taxon>Pseudomonadota</taxon>
        <taxon>Betaproteobacteria</taxon>
        <taxon>Burkholderiales</taxon>
        <taxon>Sphaerotilaceae</taxon>
        <taxon>Ideonella</taxon>
    </lineage>
</organism>
<dbReference type="PANTHER" id="PTHR43531:SF14">
    <property type="entry name" value="METHYL-ACCEPTING CHEMOTAXIS PROTEIN I-RELATED"/>
    <property type="match status" value="1"/>
</dbReference>
<dbReference type="Gene3D" id="1.10.287.950">
    <property type="entry name" value="Methyl-accepting chemotaxis protein"/>
    <property type="match status" value="1"/>
</dbReference>
<dbReference type="InterPro" id="IPR004090">
    <property type="entry name" value="Chemotax_Me-accpt_rcpt"/>
</dbReference>
<dbReference type="CDD" id="cd11386">
    <property type="entry name" value="MCP_signal"/>
    <property type="match status" value="1"/>
</dbReference>
<dbReference type="GO" id="GO:0005886">
    <property type="term" value="C:plasma membrane"/>
    <property type="evidence" value="ECO:0007669"/>
    <property type="project" value="TreeGrafter"/>
</dbReference>
<evidence type="ECO:0000256" key="6">
    <source>
        <dbReference type="SAM" id="Phobius"/>
    </source>
</evidence>
<keyword evidence="9" id="KW-1185">Reference proteome</keyword>
<evidence type="ECO:0000313" key="9">
    <source>
        <dbReference type="Proteomes" id="UP000430120"/>
    </source>
</evidence>
<evidence type="ECO:0000256" key="1">
    <source>
        <dbReference type="ARBA" id="ARBA00004370"/>
    </source>
</evidence>
<evidence type="ECO:0000259" key="7">
    <source>
        <dbReference type="PROSITE" id="PS50111"/>
    </source>
</evidence>
<evidence type="ECO:0000256" key="5">
    <source>
        <dbReference type="SAM" id="MobiDB-lite"/>
    </source>
</evidence>
<evidence type="ECO:0000313" key="8">
    <source>
        <dbReference type="EMBL" id="KAB0584000.1"/>
    </source>
</evidence>
<name>A0A643FFC3_IDEDE</name>
<dbReference type="PROSITE" id="PS50111">
    <property type="entry name" value="CHEMOTAXIS_TRANSDUC_2"/>
    <property type="match status" value="1"/>
</dbReference>
<reference evidence="8 9" key="1">
    <citation type="submission" date="2019-09" db="EMBL/GenBank/DDBJ databases">
        <title>Draft genome sequences of 48 bacterial type strains from the CCUG.</title>
        <authorList>
            <person name="Tunovic T."/>
            <person name="Pineiro-Iglesias B."/>
            <person name="Unosson C."/>
            <person name="Inganas E."/>
            <person name="Ohlen M."/>
            <person name="Cardew S."/>
            <person name="Jensie-Markopoulos S."/>
            <person name="Salva-Serra F."/>
            <person name="Jaen-Luchoro D."/>
            <person name="Karlsson R."/>
            <person name="Svensson-Stadler L."/>
            <person name="Chun J."/>
            <person name="Moore E."/>
        </authorList>
    </citation>
    <scope>NUCLEOTIDE SEQUENCE [LARGE SCALE GENOMIC DNA]</scope>
    <source>
        <strain evidence="8 9">CCUG 30977</strain>
    </source>
</reference>
<protein>
    <submittedName>
        <fullName evidence="8">Methyl-accepting chemotaxis protein</fullName>
    </submittedName>
</protein>
<feature type="compositionally biased region" description="Polar residues" evidence="5">
    <location>
        <begin position="315"/>
        <end position="324"/>
    </location>
</feature>
<keyword evidence="4" id="KW-0807">Transducer</keyword>
<keyword evidence="2" id="KW-0488">Methylation</keyword>
<evidence type="ECO:0000256" key="2">
    <source>
        <dbReference type="ARBA" id="ARBA00022481"/>
    </source>
</evidence>
<dbReference type="SMART" id="SM00283">
    <property type="entry name" value="MA"/>
    <property type="match status" value="1"/>
</dbReference>
<comment type="subcellular location">
    <subcellularLocation>
        <location evidence="1">Membrane</location>
    </subcellularLocation>
</comment>
<keyword evidence="6" id="KW-0472">Membrane</keyword>
<dbReference type="GO" id="GO:0006935">
    <property type="term" value="P:chemotaxis"/>
    <property type="evidence" value="ECO:0007669"/>
    <property type="project" value="InterPro"/>
</dbReference>
<dbReference type="Proteomes" id="UP000430120">
    <property type="component" value="Unassembled WGS sequence"/>
</dbReference>
<evidence type="ECO:0000256" key="3">
    <source>
        <dbReference type="ARBA" id="ARBA00029447"/>
    </source>
</evidence>
<dbReference type="FunFam" id="1.10.287.950:FF:000001">
    <property type="entry name" value="Methyl-accepting chemotaxis sensory transducer"/>
    <property type="match status" value="1"/>
</dbReference>
<dbReference type="RefSeq" id="WP_151123255.1">
    <property type="nucleotide sequence ID" value="NZ_VZPB01000009.1"/>
</dbReference>
<dbReference type="SUPFAM" id="SSF58104">
    <property type="entry name" value="Methyl-accepting chemotaxis protein (MCP) signaling domain"/>
    <property type="match status" value="1"/>
</dbReference>
<dbReference type="InterPro" id="IPR051310">
    <property type="entry name" value="MCP_chemotaxis"/>
</dbReference>
<dbReference type="InterPro" id="IPR024478">
    <property type="entry name" value="HlyB_4HB_MCP"/>
</dbReference>
<proteinExistence type="inferred from homology"/>
<dbReference type="GO" id="GO:0004888">
    <property type="term" value="F:transmembrane signaling receptor activity"/>
    <property type="evidence" value="ECO:0007669"/>
    <property type="project" value="InterPro"/>
</dbReference>
<gene>
    <name evidence="8" type="ORF">F7Q92_05900</name>
</gene>
<feature type="transmembrane region" description="Helical" evidence="6">
    <location>
        <begin position="12"/>
        <end position="34"/>
    </location>
</feature>
<keyword evidence="6" id="KW-1133">Transmembrane helix</keyword>
<dbReference type="Pfam" id="PF00015">
    <property type="entry name" value="MCPsignal"/>
    <property type="match status" value="1"/>
</dbReference>
<dbReference type="OrthoDB" id="5441488at2"/>
<feature type="domain" description="Methyl-accepting transducer" evidence="7">
    <location>
        <begin position="276"/>
        <end position="505"/>
    </location>
</feature>
<accession>A0A643FFC3</accession>
<dbReference type="Pfam" id="PF12729">
    <property type="entry name" value="4HB_MCP_1"/>
    <property type="match status" value="1"/>
</dbReference>
<feature type="region of interest" description="Disordered" evidence="5">
    <location>
        <begin position="315"/>
        <end position="334"/>
    </location>
</feature>
<dbReference type="PRINTS" id="PR00260">
    <property type="entry name" value="CHEMTRNSDUCR"/>
</dbReference>
<evidence type="ECO:0000256" key="4">
    <source>
        <dbReference type="PROSITE-ProRule" id="PRU00284"/>
    </source>
</evidence>
<dbReference type="GO" id="GO:0007165">
    <property type="term" value="P:signal transduction"/>
    <property type="evidence" value="ECO:0007669"/>
    <property type="project" value="UniProtKB-KW"/>
</dbReference>
<sequence length="522" mass="54595">MGKKGWSMRAQLWGGFGSLAALCLLVAATAMWGLHDVHKTFSGYFSGVDRRAAAAAQLGQAMEKRAIEARNALLAGDDTGRQAALSHAQAAHAEVQKHLAQFQALVREGQDMSDVARTKAQALMDVEASYAPVALGILDLTARGEHDAAVRKLNTECVPLLARLDTALEEYQGLTEDRRLSLISGAMEQVEQLQAGFSALALLSLGLSIGLSVWVVRRLLNALGAEPAVLSAVARRVAEGDLSQSHSGPVPAGSVMASMQQMQSGLVKLIGAVRQNAESVAAASAQISTGSHDLSSRTETQASALEQTSAQMDEMNGSVQSSAQGAREANGLAGDTAQAAARGGQVMGRVEDTMRDIAQSSARISDIIGVIDGIAFQTNILALNAAVEAARAGEQGRGFAVVASEVRSLAGRSAQAAREIKTLIATSVEKVDAGNQLVSEAGEAMRDIVGRVEKVNALIRDIDQATEHQASGIRQINEAVGMLDQGTQQNAAMVEETAAAAESLRRQAAEMQALVATFRLAA</sequence>
<comment type="similarity">
    <text evidence="3">Belongs to the methyl-accepting chemotaxis (MCP) protein family.</text>
</comment>
<dbReference type="AlphaFoldDB" id="A0A643FFC3"/>